<evidence type="ECO:0000313" key="4">
    <source>
        <dbReference type="EMBL" id="GLK50556.1"/>
    </source>
</evidence>
<dbReference type="PANTHER" id="PTHR13847">
    <property type="entry name" value="SARCOSINE DEHYDROGENASE-RELATED"/>
    <property type="match status" value="1"/>
</dbReference>
<dbReference type="InterPro" id="IPR036188">
    <property type="entry name" value="FAD/NAD-bd_sf"/>
</dbReference>
<dbReference type="AlphaFoldDB" id="A0A9W6IKC5"/>
<keyword evidence="5" id="KW-1185">Reference proteome</keyword>
<dbReference type="GO" id="GO:0055130">
    <property type="term" value="P:D-alanine catabolic process"/>
    <property type="evidence" value="ECO:0007669"/>
    <property type="project" value="TreeGrafter"/>
</dbReference>
<dbReference type="Pfam" id="PF01266">
    <property type="entry name" value="DAO"/>
    <property type="match status" value="1"/>
</dbReference>
<dbReference type="PANTHER" id="PTHR13847:SF280">
    <property type="entry name" value="D-AMINO ACID DEHYDROGENASE"/>
    <property type="match status" value="1"/>
</dbReference>
<dbReference type="InterPro" id="IPR006076">
    <property type="entry name" value="FAD-dep_OxRdtase"/>
</dbReference>
<reference evidence="4" key="2">
    <citation type="submission" date="2023-01" db="EMBL/GenBank/DDBJ databases">
        <authorList>
            <person name="Sun Q."/>
            <person name="Evtushenko L."/>
        </authorList>
    </citation>
    <scope>NUCLEOTIDE SEQUENCE</scope>
    <source>
        <strain evidence="4">VKM B-1513</strain>
    </source>
</reference>
<dbReference type="Gene3D" id="3.30.9.10">
    <property type="entry name" value="D-Amino Acid Oxidase, subunit A, domain 2"/>
    <property type="match status" value="1"/>
</dbReference>
<name>A0A9W6IKC5_9PROT</name>
<dbReference type="SUPFAM" id="SSF54373">
    <property type="entry name" value="FAD-linked reductases, C-terminal domain"/>
    <property type="match status" value="1"/>
</dbReference>
<protein>
    <submittedName>
        <fullName evidence="4">D-amino acid dehydrogenase small subunit</fullName>
    </submittedName>
</protein>
<dbReference type="RefSeq" id="WP_271184957.1">
    <property type="nucleotide sequence ID" value="NZ_BSFE01000001.1"/>
</dbReference>
<dbReference type="GO" id="GO:0005886">
    <property type="term" value="C:plasma membrane"/>
    <property type="evidence" value="ECO:0007669"/>
    <property type="project" value="TreeGrafter"/>
</dbReference>
<proteinExistence type="inferred from homology"/>
<dbReference type="GO" id="GO:0008718">
    <property type="term" value="F:D-amino-acid dehydrogenase activity"/>
    <property type="evidence" value="ECO:0007669"/>
    <property type="project" value="TreeGrafter"/>
</dbReference>
<sequence length="422" mass="46161">MTTKEILIVGAGLAGIAAAWALRQRGHSVTVMDAHDQAACETSFANAGALTPSEPEPWNAPGVHWQLLRSLPDPHSAMKLRLKPLPGLVPWGLRFLANSTRKRYEASCRANFALSRHSLALTQAVRDSEALEFDNLTRGTLKVCGTTAPMEERRRMGEMLRDAGLRLEILDRDATIEKEPLLATVADRIAGSIFYPDDESGDARAFTRGLAAAAERAGVRFEWNTRIVDLVDRGGRIVGVRTLEEEIEVDDIVLATGHTSWRLLQPLGLHLPVRPVKGYSLTLDMSGLNQRPGLPVVDEARHAIATPMGDRLRIAGTAEFAGLDPVLREERIENLRRMLRDLYPDLAPQLLAGDQQAWTGFRPMSADGRPFIGETRAKGLWLITGHGHLGWTQAMGSGDLLAALMSEETPPVTAAPFSAARF</sequence>
<dbReference type="NCBIfam" id="NF001933">
    <property type="entry name" value="PRK00711.1"/>
    <property type="match status" value="1"/>
</dbReference>
<organism evidence="4 5">
    <name type="scientific">Maricaulis virginensis</name>
    <dbReference type="NCBI Taxonomy" id="144022"/>
    <lineage>
        <taxon>Bacteria</taxon>
        <taxon>Pseudomonadati</taxon>
        <taxon>Pseudomonadota</taxon>
        <taxon>Alphaproteobacteria</taxon>
        <taxon>Maricaulales</taxon>
        <taxon>Maricaulaceae</taxon>
        <taxon>Maricaulis</taxon>
    </lineage>
</organism>
<evidence type="ECO:0000256" key="2">
    <source>
        <dbReference type="ARBA" id="ARBA00023002"/>
    </source>
</evidence>
<keyword evidence="2" id="KW-0560">Oxidoreductase</keyword>
<reference evidence="4" key="1">
    <citation type="journal article" date="2014" name="Int. J. Syst. Evol. Microbiol.">
        <title>Complete genome sequence of Corynebacterium casei LMG S-19264T (=DSM 44701T), isolated from a smear-ripened cheese.</title>
        <authorList>
            <consortium name="US DOE Joint Genome Institute (JGI-PGF)"/>
            <person name="Walter F."/>
            <person name="Albersmeier A."/>
            <person name="Kalinowski J."/>
            <person name="Ruckert C."/>
        </authorList>
    </citation>
    <scope>NUCLEOTIDE SEQUENCE</scope>
    <source>
        <strain evidence="4">VKM B-1513</strain>
    </source>
</reference>
<dbReference type="EMBL" id="BSFE01000001">
    <property type="protein sequence ID" value="GLK50556.1"/>
    <property type="molecule type" value="Genomic_DNA"/>
</dbReference>
<dbReference type="SUPFAM" id="SSF51905">
    <property type="entry name" value="FAD/NAD(P)-binding domain"/>
    <property type="match status" value="1"/>
</dbReference>
<evidence type="ECO:0000313" key="5">
    <source>
        <dbReference type="Proteomes" id="UP001143486"/>
    </source>
</evidence>
<dbReference type="GO" id="GO:0005737">
    <property type="term" value="C:cytoplasm"/>
    <property type="evidence" value="ECO:0007669"/>
    <property type="project" value="TreeGrafter"/>
</dbReference>
<accession>A0A9W6IKC5</accession>
<comment type="caution">
    <text evidence="4">The sequence shown here is derived from an EMBL/GenBank/DDBJ whole genome shotgun (WGS) entry which is preliminary data.</text>
</comment>
<dbReference type="Proteomes" id="UP001143486">
    <property type="component" value="Unassembled WGS sequence"/>
</dbReference>
<comment type="similarity">
    <text evidence="1">Belongs to the DadA oxidoreductase family.</text>
</comment>
<dbReference type="Gene3D" id="3.50.50.60">
    <property type="entry name" value="FAD/NAD(P)-binding domain"/>
    <property type="match status" value="2"/>
</dbReference>
<evidence type="ECO:0000259" key="3">
    <source>
        <dbReference type="Pfam" id="PF01266"/>
    </source>
</evidence>
<gene>
    <name evidence="4" type="ORF">GCM10017621_00640</name>
</gene>
<evidence type="ECO:0000256" key="1">
    <source>
        <dbReference type="ARBA" id="ARBA00009410"/>
    </source>
</evidence>
<feature type="domain" description="FAD dependent oxidoreductase" evidence="3">
    <location>
        <begin position="6"/>
        <end position="404"/>
    </location>
</feature>